<reference evidence="1 2" key="1">
    <citation type="submission" date="2018-08" db="EMBL/GenBank/DDBJ databases">
        <title>Chitinophaga sp. K20C18050901, a novel bacterium isolated from forest soil.</title>
        <authorList>
            <person name="Wang C."/>
        </authorList>
    </citation>
    <scope>NUCLEOTIDE SEQUENCE [LARGE SCALE GENOMIC DNA]</scope>
    <source>
        <strain evidence="1 2">K20C18050901</strain>
    </source>
</reference>
<dbReference type="EMBL" id="QTJV01000002">
    <property type="protein sequence ID" value="RFM34977.1"/>
    <property type="molecule type" value="Genomic_DNA"/>
</dbReference>
<evidence type="ECO:0000313" key="1">
    <source>
        <dbReference type="EMBL" id="RFM34977.1"/>
    </source>
</evidence>
<name>A0A3E1P490_9BACT</name>
<protein>
    <submittedName>
        <fullName evidence="1">Uncharacterized protein</fullName>
    </submittedName>
</protein>
<accession>A0A3E1P490</accession>
<proteinExistence type="predicted"/>
<keyword evidence="2" id="KW-1185">Reference proteome</keyword>
<organism evidence="1 2">
    <name type="scientific">Chitinophaga silvisoli</name>
    <dbReference type="NCBI Taxonomy" id="2291814"/>
    <lineage>
        <taxon>Bacteria</taxon>
        <taxon>Pseudomonadati</taxon>
        <taxon>Bacteroidota</taxon>
        <taxon>Chitinophagia</taxon>
        <taxon>Chitinophagales</taxon>
        <taxon>Chitinophagaceae</taxon>
        <taxon>Chitinophaga</taxon>
    </lineage>
</organism>
<dbReference type="Proteomes" id="UP000261174">
    <property type="component" value="Unassembled WGS sequence"/>
</dbReference>
<comment type="caution">
    <text evidence="1">The sequence shown here is derived from an EMBL/GenBank/DDBJ whole genome shotgun (WGS) entry which is preliminary data.</text>
</comment>
<evidence type="ECO:0000313" key="2">
    <source>
        <dbReference type="Proteomes" id="UP000261174"/>
    </source>
</evidence>
<dbReference type="AlphaFoldDB" id="A0A3E1P490"/>
<gene>
    <name evidence="1" type="ORF">DXN04_06130</name>
</gene>
<sequence length="287" mass="33147">MYPILFCLYLLMPKTTNIWVSHIAPELFINGADTTTLYYYPFDYLDKKEADRFQHALDLYGKTVKPDDLTAGSRYWEVIDGKLYLTGMKYIKNSDKVLQAAFPDYYKDGKVAAYWFSGLLAVNKGGDVMRDKIDRKEFTREELFRCKKGIVTRHELVNNYTPIVNGIERPCDFNVNVYDTLFASLGHLNWKELFPMNQKYVVKVTIDENGKASCKEINKRMSGTNPDEAMQLDADVMDKINNELGLLQFDIVRKHGVPETEEYEVLVDLLPGGQLMHQRPHEGGSRW</sequence>